<dbReference type="PANTHER" id="PTHR33175">
    <property type="entry name" value="DNA-BINDING PROTEIN HU"/>
    <property type="match status" value="1"/>
</dbReference>
<dbReference type="SUPFAM" id="SSF47729">
    <property type="entry name" value="IHF-like DNA-binding proteins"/>
    <property type="match status" value="1"/>
</dbReference>
<evidence type="ECO:0000256" key="4">
    <source>
        <dbReference type="RuleBase" id="RU003939"/>
    </source>
</evidence>
<dbReference type="SMART" id="SM00411">
    <property type="entry name" value="BHL"/>
    <property type="match status" value="1"/>
</dbReference>
<dbReference type="STRING" id="1603606.DSOUD_2626"/>
<dbReference type="Gene3D" id="4.10.520.10">
    <property type="entry name" value="IHF-like DNA-binding proteins"/>
    <property type="match status" value="1"/>
</dbReference>
<evidence type="ECO:0000313" key="5">
    <source>
        <dbReference type="EMBL" id="ALC17378.1"/>
    </source>
</evidence>
<name>A0A0M4CY87_9BACT</name>
<dbReference type="RefSeq" id="WP_053551389.1">
    <property type="nucleotide sequence ID" value="NZ_CP010802.1"/>
</dbReference>
<dbReference type="InterPro" id="IPR010992">
    <property type="entry name" value="IHF-like_DNA-bd_dom_sf"/>
</dbReference>
<organism evidence="5 6">
    <name type="scientific">Desulfuromonas soudanensis</name>
    <dbReference type="NCBI Taxonomy" id="1603606"/>
    <lineage>
        <taxon>Bacteria</taxon>
        <taxon>Pseudomonadati</taxon>
        <taxon>Thermodesulfobacteriota</taxon>
        <taxon>Desulfuromonadia</taxon>
        <taxon>Desulfuromonadales</taxon>
        <taxon>Desulfuromonadaceae</taxon>
        <taxon>Desulfuromonas</taxon>
    </lineage>
</organism>
<dbReference type="EMBL" id="CP010802">
    <property type="protein sequence ID" value="ALC17378.1"/>
    <property type="molecule type" value="Genomic_DNA"/>
</dbReference>
<dbReference type="AlphaFoldDB" id="A0A0M4CY87"/>
<evidence type="ECO:0000256" key="1">
    <source>
        <dbReference type="ARBA" id="ARBA00010529"/>
    </source>
</evidence>
<sequence length="101" mass="11500">MDQTELIELVAKDLDISNTQSQRLLKATLREIRDLLKVGQAVTLPQLGTFDTATYEEHRGYRPNSKDFALFPKRRVPVFRAGTSLREDVYNTESDEDGTPT</sequence>
<evidence type="ECO:0000256" key="3">
    <source>
        <dbReference type="ARBA" id="ARBA00023125"/>
    </source>
</evidence>
<dbReference type="InterPro" id="IPR000119">
    <property type="entry name" value="Hist_DNA-bd"/>
</dbReference>
<evidence type="ECO:0000256" key="2">
    <source>
        <dbReference type="ARBA" id="ARBA00023067"/>
    </source>
</evidence>
<accession>A0A0M4CY87</accession>
<dbReference type="OrthoDB" id="9799835at2"/>
<dbReference type="GO" id="GO:0030527">
    <property type="term" value="F:structural constituent of chromatin"/>
    <property type="evidence" value="ECO:0007669"/>
    <property type="project" value="InterPro"/>
</dbReference>
<keyword evidence="2" id="KW-0226">DNA condensation</keyword>
<proteinExistence type="inferred from homology"/>
<dbReference type="GO" id="GO:0003677">
    <property type="term" value="F:DNA binding"/>
    <property type="evidence" value="ECO:0007669"/>
    <property type="project" value="UniProtKB-KW"/>
</dbReference>
<dbReference type="GO" id="GO:0030261">
    <property type="term" value="P:chromosome condensation"/>
    <property type="evidence" value="ECO:0007669"/>
    <property type="project" value="UniProtKB-KW"/>
</dbReference>
<dbReference type="Proteomes" id="UP000057158">
    <property type="component" value="Chromosome"/>
</dbReference>
<dbReference type="GO" id="GO:0005829">
    <property type="term" value="C:cytosol"/>
    <property type="evidence" value="ECO:0007669"/>
    <property type="project" value="TreeGrafter"/>
</dbReference>
<dbReference type="PANTHER" id="PTHR33175:SF3">
    <property type="entry name" value="DNA-BINDING PROTEIN HU-BETA"/>
    <property type="match status" value="1"/>
</dbReference>
<reference evidence="5 6" key="1">
    <citation type="submission" date="2015-07" db="EMBL/GenBank/DDBJ databases">
        <title>Isolation and Genomic Characterization of a Novel Halophilic Metal-Reducing Deltaproteobacterium from the Deep Subsurface.</title>
        <authorList>
            <person name="Badalamenti J.P."/>
            <person name="Summers Z.M."/>
            <person name="Gralnick J.A."/>
            <person name="Bond D.R."/>
        </authorList>
    </citation>
    <scope>NUCLEOTIDE SEQUENCE [LARGE SCALE GENOMIC DNA]</scope>
    <source>
        <strain evidence="5 6">WTL</strain>
    </source>
</reference>
<dbReference type="Pfam" id="PF00216">
    <property type="entry name" value="Bac_DNA_binding"/>
    <property type="match status" value="1"/>
</dbReference>
<keyword evidence="3 5" id="KW-0238">DNA-binding</keyword>
<evidence type="ECO:0000313" key="6">
    <source>
        <dbReference type="Proteomes" id="UP000057158"/>
    </source>
</evidence>
<dbReference type="KEGG" id="des:DSOUD_2626"/>
<protein>
    <submittedName>
        <fullName evidence="5">DNA-binding protein</fullName>
    </submittedName>
</protein>
<comment type="similarity">
    <text evidence="1 4">Belongs to the bacterial histone-like protein family.</text>
</comment>
<dbReference type="PATRIC" id="fig|1603606.3.peg.2846"/>
<gene>
    <name evidence="5" type="ORF">DSOUD_2626</name>
</gene>
<keyword evidence="6" id="KW-1185">Reference proteome</keyword>